<dbReference type="PROSITE" id="PS00501">
    <property type="entry name" value="SPASE_I_1"/>
    <property type="match status" value="1"/>
</dbReference>
<gene>
    <name evidence="11" type="primary">lepB</name>
    <name evidence="11" type="ORF">ENV62_01515</name>
</gene>
<comment type="catalytic activity">
    <reaction evidence="1 8">
        <text>Cleavage of hydrophobic, N-terminal signal or leader sequences from secreted and periplasmic proteins.</text>
        <dbReference type="EC" id="3.4.21.89"/>
    </reaction>
</comment>
<dbReference type="PRINTS" id="PR00727">
    <property type="entry name" value="LEADERPTASE"/>
</dbReference>
<evidence type="ECO:0000256" key="4">
    <source>
        <dbReference type="ARBA" id="ARBA00019232"/>
    </source>
</evidence>
<dbReference type="PANTHER" id="PTHR43390">
    <property type="entry name" value="SIGNAL PEPTIDASE I"/>
    <property type="match status" value="1"/>
</dbReference>
<keyword evidence="8" id="KW-1133">Transmembrane helix</keyword>
<dbReference type="CDD" id="cd06530">
    <property type="entry name" value="S26_SPase_I"/>
    <property type="match status" value="1"/>
</dbReference>
<proteinExistence type="inferred from homology"/>
<dbReference type="SUPFAM" id="SSF51306">
    <property type="entry name" value="LexA/Signal peptidase"/>
    <property type="match status" value="1"/>
</dbReference>
<feature type="active site" evidence="7">
    <location>
        <position position="54"/>
    </location>
</feature>
<organism evidence="11">
    <name type="scientific">Desulfobacca acetoxidans</name>
    <dbReference type="NCBI Taxonomy" id="60893"/>
    <lineage>
        <taxon>Bacteria</taxon>
        <taxon>Pseudomonadati</taxon>
        <taxon>Thermodesulfobacteriota</taxon>
        <taxon>Desulfobaccia</taxon>
        <taxon>Desulfobaccales</taxon>
        <taxon>Desulfobaccaceae</taxon>
        <taxon>Desulfobacca</taxon>
    </lineage>
</organism>
<dbReference type="GO" id="GO:0009003">
    <property type="term" value="F:signal peptidase activity"/>
    <property type="evidence" value="ECO:0007669"/>
    <property type="project" value="UniProtKB-EC"/>
</dbReference>
<evidence type="ECO:0000256" key="8">
    <source>
        <dbReference type="RuleBase" id="RU003993"/>
    </source>
</evidence>
<dbReference type="NCBIfam" id="TIGR02227">
    <property type="entry name" value="sigpep_I_bact"/>
    <property type="match status" value="1"/>
</dbReference>
<dbReference type="PROSITE" id="PS00761">
    <property type="entry name" value="SPASE_I_3"/>
    <property type="match status" value="1"/>
</dbReference>
<comment type="similarity">
    <text evidence="2 9">Belongs to the peptidase S26 family.</text>
</comment>
<name>A0A7C3SJE0_9BACT</name>
<dbReference type="Pfam" id="PF10502">
    <property type="entry name" value="Peptidase_S26"/>
    <property type="match status" value="1"/>
</dbReference>
<sequence>MALLKSKTEAETPRQGVGKKSLWREYGEALIIALILALVVRAFVIQAFSIPSGSMVPTLLVGDYLLVNKFIYGIRNPFTNKVWIPVSTPKRWDIVVFIYPQDPSKDYIKRVVGLPGETVQIINKKLYVNGEHLETPHSVTTDPTVIPAPTSPLESPRDNFGPVVVAKDSYFVLGDNRDQSYDSRFWGPVPMDALRGKAMIIYFSWDGNHSVPAYVAFWKGLKGLVSHMAWDKESFRVRWDRIGKLVR</sequence>
<feature type="transmembrane region" description="Helical" evidence="8">
    <location>
        <begin position="29"/>
        <end position="48"/>
    </location>
</feature>
<dbReference type="InterPro" id="IPR036286">
    <property type="entry name" value="LexA/Signal_pep-like_sf"/>
</dbReference>
<evidence type="ECO:0000313" key="11">
    <source>
        <dbReference type="EMBL" id="HGB13907.1"/>
    </source>
</evidence>
<reference evidence="11" key="1">
    <citation type="journal article" date="2020" name="mSystems">
        <title>Genome- and Community-Level Interaction Insights into Carbon Utilization and Element Cycling Functions of Hydrothermarchaeota in Hydrothermal Sediment.</title>
        <authorList>
            <person name="Zhou Z."/>
            <person name="Liu Y."/>
            <person name="Xu W."/>
            <person name="Pan J."/>
            <person name="Luo Z.H."/>
            <person name="Li M."/>
        </authorList>
    </citation>
    <scope>NUCLEOTIDE SEQUENCE [LARGE SCALE GENOMIC DNA]</scope>
    <source>
        <strain evidence="11">SpSt-776</strain>
    </source>
</reference>
<dbReference type="PANTHER" id="PTHR43390:SF1">
    <property type="entry name" value="CHLOROPLAST PROCESSING PEPTIDASE"/>
    <property type="match status" value="1"/>
</dbReference>
<dbReference type="GO" id="GO:0016020">
    <property type="term" value="C:membrane"/>
    <property type="evidence" value="ECO:0007669"/>
    <property type="project" value="UniProtKB-SubCell"/>
</dbReference>
<dbReference type="Gene3D" id="2.10.109.10">
    <property type="entry name" value="Umud Fragment, subunit A"/>
    <property type="match status" value="1"/>
</dbReference>
<evidence type="ECO:0000256" key="1">
    <source>
        <dbReference type="ARBA" id="ARBA00000677"/>
    </source>
</evidence>
<comment type="caution">
    <text evidence="11">The sequence shown here is derived from an EMBL/GenBank/DDBJ whole genome shotgun (WGS) entry which is preliminary data.</text>
</comment>
<accession>A0A7C3SJE0</accession>
<keyword evidence="8" id="KW-0472">Membrane</keyword>
<keyword evidence="5 8" id="KW-0645">Protease</keyword>
<dbReference type="PROSITE" id="PS00760">
    <property type="entry name" value="SPASE_I_2"/>
    <property type="match status" value="1"/>
</dbReference>
<dbReference type="EMBL" id="DTHB01000016">
    <property type="protein sequence ID" value="HGB13907.1"/>
    <property type="molecule type" value="Genomic_DNA"/>
</dbReference>
<comment type="subcellular location">
    <subcellularLocation>
        <location evidence="9">Membrane</location>
        <topology evidence="9">Single-pass type II membrane protein</topology>
    </subcellularLocation>
</comment>
<dbReference type="InterPro" id="IPR000223">
    <property type="entry name" value="Pept_S26A_signal_pept_1"/>
</dbReference>
<keyword evidence="8" id="KW-0812">Transmembrane</keyword>
<dbReference type="InterPro" id="IPR019758">
    <property type="entry name" value="Pept_S26A_signal_pept_1_CS"/>
</dbReference>
<feature type="domain" description="Peptidase S26" evidence="10">
    <location>
        <begin position="23"/>
        <end position="203"/>
    </location>
</feature>
<dbReference type="AlphaFoldDB" id="A0A7C3SJE0"/>
<dbReference type="GO" id="GO:0004252">
    <property type="term" value="F:serine-type endopeptidase activity"/>
    <property type="evidence" value="ECO:0007669"/>
    <property type="project" value="InterPro"/>
</dbReference>
<evidence type="ECO:0000256" key="5">
    <source>
        <dbReference type="ARBA" id="ARBA00022670"/>
    </source>
</evidence>
<protein>
    <recommendedName>
        <fullName evidence="4 8">Signal peptidase I</fullName>
        <ecNumber evidence="3 8">3.4.21.89</ecNumber>
    </recommendedName>
</protein>
<evidence type="ECO:0000256" key="9">
    <source>
        <dbReference type="RuleBase" id="RU362042"/>
    </source>
</evidence>
<evidence type="ECO:0000256" key="2">
    <source>
        <dbReference type="ARBA" id="ARBA00009370"/>
    </source>
</evidence>
<dbReference type="InterPro" id="IPR019756">
    <property type="entry name" value="Pept_S26A_signal_pept_1_Ser-AS"/>
</dbReference>
<evidence type="ECO:0000256" key="7">
    <source>
        <dbReference type="PIRSR" id="PIRSR600223-1"/>
    </source>
</evidence>
<evidence type="ECO:0000256" key="6">
    <source>
        <dbReference type="ARBA" id="ARBA00022801"/>
    </source>
</evidence>
<evidence type="ECO:0000259" key="10">
    <source>
        <dbReference type="Pfam" id="PF10502"/>
    </source>
</evidence>
<dbReference type="InterPro" id="IPR019757">
    <property type="entry name" value="Pept_S26A_signal_pept_1_Lys-AS"/>
</dbReference>
<dbReference type="InterPro" id="IPR019533">
    <property type="entry name" value="Peptidase_S26"/>
</dbReference>
<keyword evidence="6 8" id="KW-0378">Hydrolase</keyword>
<dbReference type="GO" id="GO:0006465">
    <property type="term" value="P:signal peptide processing"/>
    <property type="evidence" value="ECO:0007669"/>
    <property type="project" value="InterPro"/>
</dbReference>
<evidence type="ECO:0000256" key="3">
    <source>
        <dbReference type="ARBA" id="ARBA00013208"/>
    </source>
</evidence>
<feature type="active site" evidence="7">
    <location>
        <position position="109"/>
    </location>
</feature>
<dbReference type="EC" id="3.4.21.89" evidence="3 8"/>